<dbReference type="AlphaFoldDB" id="A0A7X0CG04"/>
<proteinExistence type="predicted"/>
<evidence type="ECO:0000313" key="1">
    <source>
        <dbReference type="EMBL" id="MBB6135658.1"/>
    </source>
</evidence>
<sequence>MAAPSLEFDMKMVVMAAKRQDTRDAYFSQPRLLKYHSGATPQPIINAMANG</sequence>
<dbReference type="Proteomes" id="UP000540787">
    <property type="component" value="Unassembled WGS sequence"/>
</dbReference>
<accession>A0A7X0CG04</accession>
<evidence type="ECO:0000313" key="2">
    <source>
        <dbReference type="Proteomes" id="UP000540787"/>
    </source>
</evidence>
<reference evidence="1 2" key="1">
    <citation type="submission" date="2020-08" db="EMBL/GenBank/DDBJ databases">
        <title>The Agave Microbiome: Exploring the role of microbial communities in plant adaptations to desert environments.</title>
        <authorList>
            <person name="Partida-Martinez L.P."/>
        </authorList>
    </citation>
    <scope>NUCLEOTIDE SEQUENCE [LARGE SCALE GENOMIC DNA]</scope>
    <source>
        <strain evidence="1 2">AT3.2</strain>
    </source>
</reference>
<gene>
    <name evidence="1" type="ORF">HD842_003825</name>
</gene>
<name>A0A7X0CG04_9BURK</name>
<keyword evidence="2" id="KW-1185">Reference proteome</keyword>
<dbReference type="EMBL" id="JACHBX010000004">
    <property type="protein sequence ID" value="MBB6135658.1"/>
    <property type="molecule type" value="Genomic_DNA"/>
</dbReference>
<organism evidence="1 2">
    <name type="scientific">Massilia aurea</name>
    <dbReference type="NCBI Taxonomy" id="373040"/>
    <lineage>
        <taxon>Bacteria</taxon>
        <taxon>Pseudomonadati</taxon>
        <taxon>Pseudomonadota</taxon>
        <taxon>Betaproteobacteria</taxon>
        <taxon>Burkholderiales</taxon>
        <taxon>Oxalobacteraceae</taxon>
        <taxon>Telluria group</taxon>
        <taxon>Massilia</taxon>
    </lineage>
</organism>
<comment type="caution">
    <text evidence="1">The sequence shown here is derived from an EMBL/GenBank/DDBJ whole genome shotgun (WGS) entry which is preliminary data.</text>
</comment>
<protein>
    <submittedName>
        <fullName evidence="1">Uncharacterized protein</fullName>
    </submittedName>
</protein>